<dbReference type="eggNOG" id="COG0438">
    <property type="taxonomic scope" value="Bacteria"/>
</dbReference>
<dbReference type="RefSeq" id="WP_020894994.1">
    <property type="nucleotide sequence ID" value="NZ_ATMR01000097.1"/>
</dbReference>
<dbReference type="STRING" id="641526.ADIWIN_2074"/>
<protein>
    <recommendedName>
        <fullName evidence="3">Glycosyltransferase</fullName>
    </recommendedName>
</protein>
<gene>
    <name evidence="1" type="ORF">ADIWIN_2074</name>
</gene>
<dbReference type="OrthoDB" id="9762705at2"/>
<dbReference type="PATRIC" id="fig|641526.4.peg.2058"/>
<keyword evidence="2" id="KW-1185">Reference proteome</keyword>
<name>S7VSH5_9FLAO</name>
<evidence type="ECO:0000313" key="2">
    <source>
        <dbReference type="Proteomes" id="UP000014962"/>
    </source>
</evidence>
<dbReference type="AlphaFoldDB" id="S7VSH5"/>
<evidence type="ECO:0000313" key="1">
    <source>
        <dbReference type="EMBL" id="EPR72986.1"/>
    </source>
</evidence>
<reference evidence="1 2" key="1">
    <citation type="journal article" date="2013" name="Genome Announc.">
        <title>Draft Genome Sequence of Winogradskyella psychrotolerans RS-3T, Isolated from the Marine Transect of Kongsfjorden, Ny-Alesund, Svalbard, Arctic Ocean.</title>
        <authorList>
            <person name="Kumar Pinnaka A."/>
            <person name="Ara S."/>
            <person name="Singh A."/>
            <person name="Shivaji S."/>
        </authorList>
    </citation>
    <scope>NUCLEOTIDE SEQUENCE [LARGE SCALE GENOMIC DNA]</scope>
    <source>
        <strain evidence="1 2">RS-3</strain>
    </source>
</reference>
<sequence length="131" mass="14918">MRIGIIIGRIGGVDGVALETEKWIDVLKKLGHEVFIMSGEFESWTMDYEHDYLFPALSFFSVEAEWGQRKAFFEPDKHPDALLEHVEKASNRMHLAMRQWVAKKKIDVILSENASALPCHLSMGVAIKKTC</sequence>
<proteinExistence type="predicted"/>
<dbReference type="EMBL" id="ATMR01000097">
    <property type="protein sequence ID" value="EPR72986.1"/>
    <property type="molecule type" value="Genomic_DNA"/>
</dbReference>
<organism evidence="1 2">
    <name type="scientific">Winogradskyella psychrotolerans RS-3</name>
    <dbReference type="NCBI Taxonomy" id="641526"/>
    <lineage>
        <taxon>Bacteria</taxon>
        <taxon>Pseudomonadati</taxon>
        <taxon>Bacteroidota</taxon>
        <taxon>Flavobacteriia</taxon>
        <taxon>Flavobacteriales</taxon>
        <taxon>Flavobacteriaceae</taxon>
        <taxon>Winogradskyella</taxon>
    </lineage>
</organism>
<dbReference type="Proteomes" id="UP000014962">
    <property type="component" value="Unassembled WGS sequence"/>
</dbReference>
<comment type="caution">
    <text evidence="1">The sequence shown here is derived from an EMBL/GenBank/DDBJ whole genome shotgun (WGS) entry which is preliminary data.</text>
</comment>
<accession>S7VSH5</accession>
<evidence type="ECO:0008006" key="3">
    <source>
        <dbReference type="Google" id="ProtNLM"/>
    </source>
</evidence>